<evidence type="ECO:0000256" key="8">
    <source>
        <dbReference type="RuleBase" id="RU363034"/>
    </source>
</evidence>
<comment type="subcellular location">
    <subcellularLocation>
        <location evidence="1">Membrane</location>
        <topology evidence="1">Single-pass type II membrane protein</topology>
    </subcellularLocation>
</comment>
<dbReference type="CDD" id="cd00190">
    <property type="entry name" value="Tryp_SPc"/>
    <property type="match status" value="1"/>
</dbReference>
<dbReference type="AlphaFoldDB" id="A0A182Q6V4"/>
<comment type="similarity">
    <text evidence="7">Belongs to the peptidase S1 family. CLIP subfamily.</text>
</comment>
<feature type="region of interest" description="Disordered" evidence="9">
    <location>
        <begin position="739"/>
        <end position="939"/>
    </location>
</feature>
<feature type="region of interest" description="Disordered" evidence="9">
    <location>
        <begin position="462"/>
        <end position="507"/>
    </location>
</feature>
<evidence type="ECO:0000256" key="5">
    <source>
        <dbReference type="ARBA" id="ARBA00022968"/>
    </source>
</evidence>
<feature type="region of interest" description="Disordered" evidence="9">
    <location>
        <begin position="652"/>
        <end position="697"/>
    </location>
</feature>
<evidence type="ECO:0000256" key="9">
    <source>
        <dbReference type="SAM" id="MobiDB-lite"/>
    </source>
</evidence>
<dbReference type="EMBL" id="AXCN02000678">
    <property type="status" value="NOT_ANNOTATED_CDS"/>
    <property type="molecule type" value="Genomic_DNA"/>
</dbReference>
<feature type="compositionally biased region" description="Polar residues" evidence="9">
    <location>
        <begin position="121"/>
        <end position="141"/>
    </location>
</feature>
<feature type="compositionally biased region" description="Low complexity" evidence="9">
    <location>
        <begin position="336"/>
        <end position="349"/>
    </location>
</feature>
<dbReference type="VEuPathDB" id="VectorBase:AFAF004234"/>
<dbReference type="InterPro" id="IPR043504">
    <property type="entry name" value="Peptidase_S1_PA_chymotrypsin"/>
</dbReference>
<dbReference type="PRINTS" id="PR00722">
    <property type="entry name" value="CHYMOTRYPSIN"/>
</dbReference>
<keyword evidence="4 8" id="KW-0720">Serine protease</keyword>
<dbReference type="SMART" id="SM00020">
    <property type="entry name" value="Tryp_SPc"/>
    <property type="match status" value="1"/>
</dbReference>
<dbReference type="Gene3D" id="2.40.10.10">
    <property type="entry name" value="Trypsin-like serine proteases"/>
    <property type="match status" value="1"/>
</dbReference>
<dbReference type="GO" id="GO:0016020">
    <property type="term" value="C:membrane"/>
    <property type="evidence" value="ECO:0007669"/>
    <property type="project" value="UniProtKB-SubCell"/>
</dbReference>
<dbReference type="STRING" id="69004.A0A182Q6V4"/>
<feature type="compositionally biased region" description="Acidic residues" evidence="9">
    <location>
        <begin position="812"/>
        <end position="834"/>
    </location>
</feature>
<feature type="compositionally biased region" description="Low complexity" evidence="9">
    <location>
        <begin position="565"/>
        <end position="574"/>
    </location>
</feature>
<dbReference type="PROSITE" id="PS00134">
    <property type="entry name" value="TRYPSIN_HIS"/>
    <property type="match status" value="1"/>
</dbReference>
<dbReference type="InterPro" id="IPR001314">
    <property type="entry name" value="Peptidase_S1A"/>
</dbReference>
<dbReference type="GO" id="GO:0006508">
    <property type="term" value="P:proteolysis"/>
    <property type="evidence" value="ECO:0007669"/>
    <property type="project" value="UniProtKB-KW"/>
</dbReference>
<dbReference type="PANTHER" id="PTHR24253">
    <property type="entry name" value="TRANSMEMBRANE PROTEASE SERINE"/>
    <property type="match status" value="1"/>
</dbReference>
<dbReference type="PROSITE" id="PS50240">
    <property type="entry name" value="TRYPSIN_DOM"/>
    <property type="match status" value="1"/>
</dbReference>
<feature type="domain" description="Peptidase S1" evidence="10">
    <location>
        <begin position="1010"/>
        <end position="1251"/>
    </location>
</feature>
<dbReference type="InterPro" id="IPR033116">
    <property type="entry name" value="TRYPSIN_SER"/>
</dbReference>
<feature type="region of interest" description="Disordered" evidence="9">
    <location>
        <begin position="121"/>
        <end position="143"/>
    </location>
</feature>
<evidence type="ECO:0000256" key="6">
    <source>
        <dbReference type="ARBA" id="ARBA00023157"/>
    </source>
</evidence>
<protein>
    <recommendedName>
        <fullName evidence="10">Peptidase S1 domain-containing protein</fullName>
    </recommendedName>
</protein>
<evidence type="ECO:0000256" key="1">
    <source>
        <dbReference type="ARBA" id="ARBA00004606"/>
    </source>
</evidence>
<feature type="region of interest" description="Disordered" evidence="9">
    <location>
        <begin position="212"/>
        <end position="419"/>
    </location>
</feature>
<keyword evidence="5" id="KW-0812">Transmembrane</keyword>
<accession>A0A182Q6V4</accession>
<evidence type="ECO:0000313" key="11">
    <source>
        <dbReference type="EnsemblMetazoa" id="AFAF004234-PA"/>
    </source>
</evidence>
<feature type="compositionally biased region" description="Low complexity" evidence="9">
    <location>
        <begin position="774"/>
        <end position="798"/>
    </location>
</feature>
<dbReference type="InterPro" id="IPR009003">
    <property type="entry name" value="Peptidase_S1_PA"/>
</dbReference>
<dbReference type="Proteomes" id="UP000075886">
    <property type="component" value="Unassembled WGS sequence"/>
</dbReference>
<reference evidence="11" key="2">
    <citation type="submission" date="2020-05" db="UniProtKB">
        <authorList>
            <consortium name="EnsemblMetazoa"/>
        </authorList>
    </citation>
    <scope>IDENTIFICATION</scope>
    <source>
        <strain evidence="11">FAR1</strain>
    </source>
</reference>
<dbReference type="GO" id="GO:0004252">
    <property type="term" value="F:serine-type endopeptidase activity"/>
    <property type="evidence" value="ECO:0007669"/>
    <property type="project" value="InterPro"/>
</dbReference>
<dbReference type="Pfam" id="PF00089">
    <property type="entry name" value="Trypsin"/>
    <property type="match status" value="1"/>
</dbReference>
<dbReference type="EnsemblMetazoa" id="AFAF004234-RA">
    <property type="protein sequence ID" value="AFAF004234-PA"/>
    <property type="gene ID" value="AFAF004234"/>
</dbReference>
<keyword evidence="12" id="KW-1185">Reference proteome</keyword>
<feature type="compositionally biased region" description="Polar residues" evidence="9">
    <location>
        <begin position="302"/>
        <end position="316"/>
    </location>
</feature>
<feature type="compositionally biased region" description="Polar residues" evidence="9">
    <location>
        <begin position="853"/>
        <end position="895"/>
    </location>
</feature>
<keyword evidence="2 8" id="KW-0645">Protease</keyword>
<feature type="compositionally biased region" description="Low complexity" evidence="9">
    <location>
        <begin position="896"/>
        <end position="939"/>
    </location>
</feature>
<feature type="compositionally biased region" description="Low complexity" evidence="9">
    <location>
        <begin position="739"/>
        <end position="762"/>
    </location>
</feature>
<evidence type="ECO:0000313" key="12">
    <source>
        <dbReference type="Proteomes" id="UP000075886"/>
    </source>
</evidence>
<feature type="compositionally biased region" description="Polar residues" evidence="9">
    <location>
        <begin position="350"/>
        <end position="369"/>
    </location>
</feature>
<dbReference type="InterPro" id="IPR001254">
    <property type="entry name" value="Trypsin_dom"/>
</dbReference>
<feature type="region of interest" description="Disordered" evidence="9">
    <location>
        <begin position="556"/>
        <end position="576"/>
    </location>
</feature>
<reference evidence="12" key="1">
    <citation type="submission" date="2014-01" db="EMBL/GenBank/DDBJ databases">
        <title>The Genome Sequence of Anopheles farauti FAR1 (V2).</title>
        <authorList>
            <consortium name="The Broad Institute Genomics Platform"/>
            <person name="Neafsey D.E."/>
            <person name="Besansky N."/>
            <person name="Howell P."/>
            <person name="Walton C."/>
            <person name="Young S.K."/>
            <person name="Zeng Q."/>
            <person name="Gargeya S."/>
            <person name="Fitzgerald M."/>
            <person name="Haas B."/>
            <person name="Abouelleil A."/>
            <person name="Allen A.W."/>
            <person name="Alvarado L."/>
            <person name="Arachchi H.M."/>
            <person name="Berlin A.M."/>
            <person name="Chapman S.B."/>
            <person name="Gainer-Dewar J."/>
            <person name="Goldberg J."/>
            <person name="Griggs A."/>
            <person name="Gujja S."/>
            <person name="Hansen M."/>
            <person name="Howarth C."/>
            <person name="Imamovic A."/>
            <person name="Ireland A."/>
            <person name="Larimer J."/>
            <person name="McCowan C."/>
            <person name="Murphy C."/>
            <person name="Pearson M."/>
            <person name="Poon T.W."/>
            <person name="Priest M."/>
            <person name="Roberts A."/>
            <person name="Saif S."/>
            <person name="Shea T."/>
            <person name="Sisk P."/>
            <person name="Sykes S."/>
            <person name="Wortman J."/>
            <person name="Nusbaum C."/>
            <person name="Birren B."/>
        </authorList>
    </citation>
    <scope>NUCLEOTIDE SEQUENCE [LARGE SCALE GENOMIC DNA]</scope>
    <source>
        <strain evidence="12">FAR1</strain>
    </source>
</reference>
<feature type="compositionally biased region" description="Polar residues" evidence="9">
    <location>
        <begin position="664"/>
        <end position="679"/>
    </location>
</feature>
<keyword evidence="5" id="KW-0735">Signal-anchor</keyword>
<dbReference type="PANTHER" id="PTHR24253:SF88">
    <property type="entry name" value="NOTOPLEURAL, ISOFORM A"/>
    <property type="match status" value="1"/>
</dbReference>
<evidence type="ECO:0000256" key="4">
    <source>
        <dbReference type="ARBA" id="ARBA00022825"/>
    </source>
</evidence>
<proteinExistence type="inferred from homology"/>
<evidence type="ECO:0000256" key="2">
    <source>
        <dbReference type="ARBA" id="ARBA00022670"/>
    </source>
</evidence>
<evidence type="ECO:0000256" key="3">
    <source>
        <dbReference type="ARBA" id="ARBA00022801"/>
    </source>
</evidence>
<keyword evidence="6" id="KW-1015">Disulfide bond</keyword>
<dbReference type="SUPFAM" id="SSF50494">
    <property type="entry name" value="Trypsin-like serine proteases"/>
    <property type="match status" value="1"/>
</dbReference>
<feature type="compositionally biased region" description="Low complexity" evidence="9">
    <location>
        <begin position="652"/>
        <end position="661"/>
    </location>
</feature>
<feature type="compositionally biased region" description="Polar residues" evidence="9">
    <location>
        <begin position="326"/>
        <end position="335"/>
    </location>
</feature>
<organism evidence="11 12">
    <name type="scientific">Anopheles farauti</name>
    <dbReference type="NCBI Taxonomy" id="69004"/>
    <lineage>
        <taxon>Eukaryota</taxon>
        <taxon>Metazoa</taxon>
        <taxon>Ecdysozoa</taxon>
        <taxon>Arthropoda</taxon>
        <taxon>Hexapoda</taxon>
        <taxon>Insecta</taxon>
        <taxon>Pterygota</taxon>
        <taxon>Neoptera</taxon>
        <taxon>Endopterygota</taxon>
        <taxon>Diptera</taxon>
        <taxon>Nematocera</taxon>
        <taxon>Culicoidea</taxon>
        <taxon>Culicidae</taxon>
        <taxon>Anophelinae</taxon>
        <taxon>Anopheles</taxon>
    </lineage>
</organism>
<sequence length="1252" mass="134269">MSSDDPRRGTAVRWSGQRRHHRSAAQFATSLVLFGSMLSSAVHSSPVFPFTSFQASRNLRHLPCVVRNTGEEGICMFAIDCFKANGTHLGVCIDKIFFGSCCQVNDDRLLFDPDITDNSIDHNTGGNFQHFPQSPVINTNRKPPLTETRLPTTSSGANGTNYELLSTSTTTRRTTAKTNRRTTTIRTTKAPQKVQQKDDIQTTTEYQEFTTFQYVQSSKNPSGSVNTGGSKRPPTQTSGPSLMTQDNRIPITRTTTPKPYKTRRPTTNKTTTIRPPYRRPPQPLTTTTTEAPTTTPPSTTRKVSGQNTRQPTTGPTIGSRKPPSSIAASPGQTINASRRTTTATTQSSSKPESTTPSVTYSRRPTTSPSLVPLTKPTSNRRRPTTSSTTKPTTTPAAMAESAETTRAPRPRPKPTAQVATVPATSLDHLIETHSTTVAAASSIAAESSSTVKSTYPATTVKVTQATTPTPTPTPSSSTARTTQSEPSVQSSTVKIPESSLAIGDSGDLATLSRPGLVTWTSILEDTPTERPIVNQGPTTSNSWILIQTLTPEEVVASNQTNQHEPSTTTHTPPTASVEVSFSQDTKLPIESLLPEAAYVYNTVQQEDQPHPTVLLSPELLSVHSQVTSTSRTPAQTTDDFLEAKTTESAATTTTAGFTKESTTVRHSSIASSTVDSGSVTKPPHTPSNPAEEKINASVGTTTATVTTTVPSTVVASTHFTSTTAAPTLTTSDMFAIVSEQTSSAPSSPSSSEESGTSSTTEPSSKRPSDASPSTTEAILTRETTTAVAEESIESATESSGEEAESGSGSEEGSSEEEEEEEGEEEGTEESEEATDTTTASLESVTDSLHKVTNESVALPSSSTPAQNTTVFSTSPTTVQQPAGSLDPNTIATSTLSPVSISTDVTSPSSSSSTLSTTATSASPSPVTSDRGTTTEATTTGMPIKFPEQTATNQTTQPPATPTTTLTMLANVTTDGVTLAPDFLTTSTLPTLEGIDYRSVCGKRMFPEPRIVGGTKAAFGRWPWQISLRQWRTSTYLHKCGAALLNENWAITAAHCVDNVPPSDLLLRLGEYDLALEEEPYGYQERRVQIVASHPQFDPRTFEYDLALLRFYEPVVFQPNIIPVCVPENDENFIGRTAFVTGWGRLYEDGPLPSVLQEVTVPVIENKICETMYRSAGYIEHIPHIFICAGWKKGGYDSCEGDSGGPMVIQRTDKRFLLAGVISWGIGCAEPNQPGVYTRISEFRDWINQILQF</sequence>
<feature type="compositionally biased region" description="Polar residues" evidence="9">
    <location>
        <begin position="215"/>
        <end position="246"/>
    </location>
</feature>
<feature type="compositionally biased region" description="Low complexity" evidence="9">
    <location>
        <begin position="247"/>
        <end position="259"/>
    </location>
</feature>
<keyword evidence="3 8" id="KW-0378">Hydrolase</keyword>
<name>A0A182Q6V4_9DIPT</name>
<feature type="compositionally biased region" description="Low complexity" evidence="9">
    <location>
        <begin position="462"/>
        <end position="484"/>
    </location>
</feature>
<feature type="region of interest" description="Disordered" evidence="9">
    <location>
        <begin position="168"/>
        <end position="200"/>
    </location>
</feature>
<evidence type="ECO:0000256" key="7">
    <source>
        <dbReference type="ARBA" id="ARBA00024195"/>
    </source>
</evidence>
<feature type="compositionally biased region" description="Low complexity" evidence="9">
    <location>
        <begin position="284"/>
        <end position="301"/>
    </location>
</feature>
<evidence type="ECO:0000259" key="10">
    <source>
        <dbReference type="PROSITE" id="PS50240"/>
    </source>
</evidence>
<dbReference type="PROSITE" id="PS00135">
    <property type="entry name" value="TRYPSIN_SER"/>
    <property type="match status" value="1"/>
</dbReference>
<feature type="compositionally biased region" description="Low complexity" evidence="9">
    <location>
        <begin position="384"/>
        <end position="395"/>
    </location>
</feature>
<dbReference type="FunFam" id="2.40.10.10:FF:000006">
    <property type="entry name" value="Serine proteinase stubble"/>
    <property type="match status" value="1"/>
</dbReference>
<dbReference type="InterPro" id="IPR018114">
    <property type="entry name" value="TRYPSIN_HIS"/>
</dbReference>